<dbReference type="Pfam" id="PF00034">
    <property type="entry name" value="Cytochrom_C"/>
    <property type="match status" value="1"/>
</dbReference>
<dbReference type="Proteomes" id="UP000541109">
    <property type="component" value="Unassembled WGS sequence"/>
</dbReference>
<dbReference type="AlphaFoldDB" id="A0A839A7M2"/>
<protein>
    <submittedName>
        <fullName evidence="6">Cytochrome c</fullName>
    </submittedName>
</protein>
<dbReference type="InterPro" id="IPR036909">
    <property type="entry name" value="Cyt_c-like_dom_sf"/>
</dbReference>
<dbReference type="GO" id="GO:0020037">
    <property type="term" value="F:heme binding"/>
    <property type="evidence" value="ECO:0007669"/>
    <property type="project" value="InterPro"/>
</dbReference>
<dbReference type="Gene3D" id="1.10.760.10">
    <property type="entry name" value="Cytochrome c-like domain"/>
    <property type="match status" value="1"/>
</dbReference>
<dbReference type="EMBL" id="JACFXV010000006">
    <property type="protein sequence ID" value="MBA5775523.1"/>
    <property type="molecule type" value="Genomic_DNA"/>
</dbReference>
<sequence length="119" mass="12977">MPSRSSTPAAVSTSALVVPQLSTEAAEGKRVFDAVCAACHGRNALGTEQGPPLVHDIYNPGHHSDEAFYFAAANGVRQHHWPFGNMPPQKVNRAEVDEIIAYVRELQKANGITYRPHNM</sequence>
<gene>
    <name evidence="6" type="ORF">H2509_00110</name>
</gene>
<accession>A0A839A7M2</accession>
<evidence type="ECO:0000256" key="3">
    <source>
        <dbReference type="ARBA" id="ARBA00023004"/>
    </source>
</evidence>
<keyword evidence="7" id="KW-1185">Reference proteome</keyword>
<name>A0A839A7M2_9HYPH</name>
<evidence type="ECO:0000259" key="5">
    <source>
        <dbReference type="PROSITE" id="PS51007"/>
    </source>
</evidence>
<organism evidence="6 7">
    <name type="scientific">Stappia albiluteola</name>
    <dbReference type="NCBI Taxonomy" id="2758565"/>
    <lineage>
        <taxon>Bacteria</taxon>
        <taxon>Pseudomonadati</taxon>
        <taxon>Pseudomonadota</taxon>
        <taxon>Alphaproteobacteria</taxon>
        <taxon>Hyphomicrobiales</taxon>
        <taxon>Stappiaceae</taxon>
        <taxon>Stappia</taxon>
    </lineage>
</organism>
<dbReference type="PROSITE" id="PS51007">
    <property type="entry name" value="CYTC"/>
    <property type="match status" value="1"/>
</dbReference>
<keyword evidence="3 4" id="KW-0408">Iron</keyword>
<evidence type="ECO:0000256" key="1">
    <source>
        <dbReference type="ARBA" id="ARBA00022617"/>
    </source>
</evidence>
<dbReference type="GO" id="GO:0009055">
    <property type="term" value="F:electron transfer activity"/>
    <property type="evidence" value="ECO:0007669"/>
    <property type="project" value="InterPro"/>
</dbReference>
<proteinExistence type="predicted"/>
<evidence type="ECO:0000313" key="7">
    <source>
        <dbReference type="Proteomes" id="UP000541109"/>
    </source>
</evidence>
<evidence type="ECO:0000256" key="4">
    <source>
        <dbReference type="PROSITE-ProRule" id="PRU00433"/>
    </source>
</evidence>
<dbReference type="SUPFAM" id="SSF46626">
    <property type="entry name" value="Cytochrome c"/>
    <property type="match status" value="1"/>
</dbReference>
<keyword evidence="2 4" id="KW-0479">Metal-binding</keyword>
<comment type="caution">
    <text evidence="6">The sequence shown here is derived from an EMBL/GenBank/DDBJ whole genome shotgun (WGS) entry which is preliminary data.</text>
</comment>
<evidence type="ECO:0000256" key="2">
    <source>
        <dbReference type="ARBA" id="ARBA00022723"/>
    </source>
</evidence>
<reference evidence="6 7" key="1">
    <citation type="submission" date="2020-07" db="EMBL/GenBank/DDBJ databases">
        <title>Stappia sp., F7233, whole genome shotgun sequencing project.</title>
        <authorList>
            <person name="Jiang S."/>
            <person name="Liu Z.W."/>
            <person name="Du Z.J."/>
        </authorList>
    </citation>
    <scope>NUCLEOTIDE SEQUENCE [LARGE SCALE GENOMIC DNA]</scope>
    <source>
        <strain evidence="6 7">F7233</strain>
    </source>
</reference>
<keyword evidence="1 4" id="KW-0349">Heme</keyword>
<feature type="domain" description="Cytochrome c" evidence="5">
    <location>
        <begin position="23"/>
        <end position="107"/>
    </location>
</feature>
<dbReference type="GO" id="GO:0046872">
    <property type="term" value="F:metal ion binding"/>
    <property type="evidence" value="ECO:0007669"/>
    <property type="project" value="UniProtKB-KW"/>
</dbReference>
<dbReference type="InterPro" id="IPR009056">
    <property type="entry name" value="Cyt_c-like_dom"/>
</dbReference>
<evidence type="ECO:0000313" key="6">
    <source>
        <dbReference type="EMBL" id="MBA5775523.1"/>
    </source>
</evidence>